<evidence type="ECO:0000313" key="1">
    <source>
        <dbReference type="EMBL" id="MET3732524.1"/>
    </source>
</evidence>
<dbReference type="Proteomes" id="UP001549146">
    <property type="component" value="Unassembled WGS sequence"/>
</dbReference>
<name>A0ABV2LVD9_9FLAO</name>
<dbReference type="RefSeq" id="WP_354509829.1">
    <property type="nucleotide sequence ID" value="NZ_JBEPMO010000014.1"/>
</dbReference>
<gene>
    <name evidence="1" type="ORF">ABID46_002113</name>
</gene>
<organism evidence="1 2">
    <name type="scientific">Moheibacter stercoris</name>
    <dbReference type="NCBI Taxonomy" id="1628251"/>
    <lineage>
        <taxon>Bacteria</taxon>
        <taxon>Pseudomonadati</taxon>
        <taxon>Bacteroidota</taxon>
        <taxon>Flavobacteriia</taxon>
        <taxon>Flavobacteriales</taxon>
        <taxon>Weeksellaceae</taxon>
        <taxon>Moheibacter</taxon>
    </lineage>
</organism>
<protein>
    <recommendedName>
        <fullName evidence="3">Lipoprotein</fullName>
    </recommendedName>
</protein>
<evidence type="ECO:0000313" key="2">
    <source>
        <dbReference type="Proteomes" id="UP001549146"/>
    </source>
</evidence>
<evidence type="ECO:0008006" key="3">
    <source>
        <dbReference type="Google" id="ProtNLM"/>
    </source>
</evidence>
<comment type="caution">
    <text evidence="1">The sequence shown here is derived from an EMBL/GenBank/DDBJ whole genome shotgun (WGS) entry which is preliminary data.</text>
</comment>
<sequence length="242" mass="28753">MKTYLLLFSFLLLLNCRNVESNSIESSSNTTESTSNSAVENQKDSLKIQTYKFEEINNSGILIFPLEMAESDNKRKTDYKDVGNFGHWNMVFYNTHTKNYHLLSEQKMIIERYFTPELDKSKKEEQLPFLFFEIKVDDYNQDKLLDLKDPTYLFVTDLEGKNLKQISPKNMDLTKWNYISSSKQFLISSKVDSDKNKKFDHYDEIRTYLVPIDSLESPKEIFSEEFKTELKELFKRDWKKIK</sequence>
<reference evidence="1 2" key="1">
    <citation type="submission" date="2024-06" db="EMBL/GenBank/DDBJ databases">
        <title>Genomic Encyclopedia of Type Strains, Phase IV (KMG-IV): sequencing the most valuable type-strain genomes for metagenomic binning, comparative biology and taxonomic classification.</title>
        <authorList>
            <person name="Goeker M."/>
        </authorList>
    </citation>
    <scope>NUCLEOTIDE SEQUENCE [LARGE SCALE GENOMIC DNA]</scope>
    <source>
        <strain evidence="1 2">DSM 29388</strain>
    </source>
</reference>
<keyword evidence="2" id="KW-1185">Reference proteome</keyword>
<accession>A0ABV2LVD9</accession>
<dbReference type="EMBL" id="JBEPMO010000014">
    <property type="protein sequence ID" value="MET3732524.1"/>
    <property type="molecule type" value="Genomic_DNA"/>
</dbReference>
<proteinExistence type="predicted"/>